<reference evidence="1 2" key="1">
    <citation type="submission" date="2019-03" db="EMBL/GenBank/DDBJ databases">
        <title>Genomic Encyclopedia of Type Strains, Phase IV (KMG-IV): sequencing the most valuable type-strain genomes for metagenomic binning, comparative biology and taxonomic classification.</title>
        <authorList>
            <person name="Goeker M."/>
        </authorList>
    </citation>
    <scope>NUCLEOTIDE SEQUENCE [LARGE SCALE GENOMIC DNA]</scope>
    <source>
        <strain evidence="1 2">DSM 203</strain>
    </source>
</reference>
<accession>A0A4R4A8U3</accession>
<gene>
    <name evidence="1" type="ORF">EDC29_10763</name>
</gene>
<dbReference type="Proteomes" id="UP000295247">
    <property type="component" value="Unassembled WGS sequence"/>
</dbReference>
<proteinExistence type="predicted"/>
<dbReference type="InterPro" id="IPR027417">
    <property type="entry name" value="P-loop_NTPase"/>
</dbReference>
<comment type="caution">
    <text evidence="1">The sequence shown here is derived from an EMBL/GenBank/DDBJ whole genome shotgun (WGS) entry which is preliminary data.</text>
</comment>
<protein>
    <submittedName>
        <fullName evidence="1">Hpr(Ser) kinase/phosphatase</fullName>
    </submittedName>
</protein>
<evidence type="ECO:0000313" key="2">
    <source>
        <dbReference type="Proteomes" id="UP000295247"/>
    </source>
</evidence>
<dbReference type="InterPro" id="IPR027600">
    <property type="entry name" value="HprK-rel_A"/>
</dbReference>
<keyword evidence="1" id="KW-0808">Transferase</keyword>
<organism evidence="1 2">
    <name type="scientific">Marichromatium gracile</name>
    <name type="common">Chromatium gracile</name>
    <dbReference type="NCBI Taxonomy" id="1048"/>
    <lineage>
        <taxon>Bacteria</taxon>
        <taxon>Pseudomonadati</taxon>
        <taxon>Pseudomonadota</taxon>
        <taxon>Gammaproteobacteria</taxon>
        <taxon>Chromatiales</taxon>
        <taxon>Chromatiaceae</taxon>
        <taxon>Marichromatium</taxon>
    </lineage>
</organism>
<evidence type="ECO:0000313" key="1">
    <source>
        <dbReference type="EMBL" id="TCW35124.1"/>
    </source>
</evidence>
<dbReference type="SUPFAM" id="SSF53795">
    <property type="entry name" value="PEP carboxykinase-like"/>
    <property type="match status" value="1"/>
</dbReference>
<name>A0A4R4A8U3_MARGR</name>
<dbReference type="NCBIfam" id="TIGR04352">
    <property type="entry name" value="HprK_rel_A"/>
    <property type="match status" value="1"/>
</dbReference>
<sequence length="305" mass="33578">MRIGDLSDGELARQVRARPGLDVRIGPFLVNLRLGLCEPLPLLQRMWHDYPLEPSAGIRDFHVSLDHNGWLRRWWRPQARFTVDGRSPFQPLAAAHHFPMLEWGLNWCVARRGHHLLMLHAAVLERGGRALILPGAPGAGKSTLCTALAHRGWRLLSDEFALVCPQYGRLLPLPRPIPLKNGSIGVIRDFAPEAEIGPAFTGTRKGTVAHVRPPSAAVARMDEPATPGWLVFPRWQAGADTQLEPLSRSDAFLLVASNAFNYELLGETGFITAARLVERCGCHTLSYSNLDEAIVRLGALAEAAA</sequence>
<dbReference type="EMBL" id="SMDC01000007">
    <property type="protein sequence ID" value="TCW35124.1"/>
    <property type="molecule type" value="Genomic_DNA"/>
</dbReference>
<keyword evidence="1" id="KW-0418">Kinase</keyword>
<dbReference type="GO" id="GO:0016301">
    <property type="term" value="F:kinase activity"/>
    <property type="evidence" value="ECO:0007669"/>
    <property type="project" value="UniProtKB-KW"/>
</dbReference>
<dbReference type="AlphaFoldDB" id="A0A4R4A8U3"/>
<dbReference type="Gene3D" id="3.40.50.300">
    <property type="entry name" value="P-loop containing nucleotide triphosphate hydrolases"/>
    <property type="match status" value="1"/>
</dbReference>